<organism evidence="1 2">
    <name type="scientific">Amedibacillus dolichus</name>
    <dbReference type="NCBI Taxonomy" id="31971"/>
    <lineage>
        <taxon>Bacteria</taxon>
        <taxon>Bacillati</taxon>
        <taxon>Bacillota</taxon>
        <taxon>Erysipelotrichia</taxon>
        <taxon>Erysipelotrichales</taxon>
        <taxon>Erysipelotrichaceae</taxon>
        <taxon>Amedibacillus</taxon>
    </lineage>
</organism>
<dbReference type="OrthoDB" id="9795355at2"/>
<dbReference type="InterPro" id="IPR014718">
    <property type="entry name" value="GH-type_carb-bd"/>
</dbReference>
<dbReference type="InterPro" id="IPR008183">
    <property type="entry name" value="Aldose_1/G6P_1-epimerase"/>
</dbReference>
<protein>
    <submittedName>
        <fullName evidence="1">Aldose 1-epimerase family protein</fullName>
    </submittedName>
</protein>
<dbReference type="GO" id="GO:0005975">
    <property type="term" value="P:carbohydrate metabolic process"/>
    <property type="evidence" value="ECO:0007669"/>
    <property type="project" value="InterPro"/>
</dbReference>
<dbReference type="Proteomes" id="UP000284868">
    <property type="component" value="Unassembled WGS sequence"/>
</dbReference>
<dbReference type="AlphaFoldDB" id="A0A415PCU3"/>
<evidence type="ECO:0000313" key="2">
    <source>
        <dbReference type="Proteomes" id="UP000284868"/>
    </source>
</evidence>
<dbReference type="InterPro" id="IPR037481">
    <property type="entry name" value="LacX"/>
</dbReference>
<reference evidence="1 2" key="1">
    <citation type="submission" date="2018-08" db="EMBL/GenBank/DDBJ databases">
        <title>A genome reference for cultivated species of the human gut microbiota.</title>
        <authorList>
            <person name="Zou Y."/>
            <person name="Xue W."/>
            <person name="Luo G."/>
        </authorList>
    </citation>
    <scope>NUCLEOTIDE SEQUENCE [LARGE SCALE GENOMIC DNA]</scope>
    <source>
        <strain evidence="1 2">AF35-6BH</strain>
    </source>
</reference>
<comment type="caution">
    <text evidence="1">The sequence shown here is derived from an EMBL/GenBank/DDBJ whole genome shotgun (WGS) entry which is preliminary data.</text>
</comment>
<gene>
    <name evidence="1" type="ORF">DWZ83_06115</name>
</gene>
<evidence type="ECO:0000313" key="1">
    <source>
        <dbReference type="EMBL" id="RHM10560.1"/>
    </source>
</evidence>
<proteinExistence type="predicted"/>
<dbReference type="RefSeq" id="WP_118365595.1">
    <property type="nucleotide sequence ID" value="NZ_CAUWIX010000001.1"/>
</dbReference>
<dbReference type="Gene3D" id="2.70.98.10">
    <property type="match status" value="1"/>
</dbReference>
<dbReference type="GO" id="GO:0030246">
    <property type="term" value="F:carbohydrate binding"/>
    <property type="evidence" value="ECO:0007669"/>
    <property type="project" value="InterPro"/>
</dbReference>
<name>A0A415PCU3_9FIRM</name>
<sequence length="287" mass="33455">MKLKNERYEVCFVEKGGEILSFTDLQSGLQYMWQGDEAYWTGKNPTLFPIVGNTYSKTYTIDGKEYAMKNHGLIRQMNLKCTYQDEQKLVMSLDSDEETLSKYPFPFHYEIAYTLVEDTLHIDYRITNIGDRVMPFIFGLHPGFRCPLCEGEKFIDYTLKFSKQENVEQVVFDPSGKVPYHMEKRSFDTLQCSYEEISKYATIIYKGIKSDEVTLSGPKGHGVRMNIKDFPYFAVWTAKTDAPFICLEPWYGHGDFSPLDVDFYEREDTQLLQPQETFSTSYSIQVF</sequence>
<accession>A0A415PCU3</accession>
<dbReference type="InterPro" id="IPR011013">
    <property type="entry name" value="Gal_mutarotase_sf_dom"/>
</dbReference>
<dbReference type="EMBL" id="QRPK01000026">
    <property type="protein sequence ID" value="RHM10560.1"/>
    <property type="molecule type" value="Genomic_DNA"/>
</dbReference>
<keyword evidence="2" id="KW-1185">Reference proteome</keyword>
<dbReference type="CDD" id="cd09024">
    <property type="entry name" value="Aldose_epim_lacX"/>
    <property type="match status" value="1"/>
</dbReference>
<dbReference type="SUPFAM" id="SSF74650">
    <property type="entry name" value="Galactose mutarotase-like"/>
    <property type="match status" value="1"/>
</dbReference>
<dbReference type="Pfam" id="PF01263">
    <property type="entry name" value="Aldose_epim"/>
    <property type="match status" value="1"/>
</dbReference>
<dbReference type="GO" id="GO:0016853">
    <property type="term" value="F:isomerase activity"/>
    <property type="evidence" value="ECO:0007669"/>
    <property type="project" value="InterPro"/>
</dbReference>